<dbReference type="EMBL" id="BBIO01000014">
    <property type="protein sequence ID" value="GAK46058.1"/>
    <property type="molecule type" value="Genomic_DNA"/>
</dbReference>
<sequence length="96" mass="10331">MRSTLWNILSVTAIVLIAAGFEFGLLAARDAFFCAFAVLAIYTGHQLIAFENQPFGNAVAALFTKPEGRRARTDYLSFVGSAALGTLVVVQALTYL</sequence>
<proteinExistence type="predicted"/>
<dbReference type="AlphaFoldDB" id="A0A081BDE0"/>
<feature type="transmembrane region" description="Helical" evidence="1">
    <location>
        <begin position="75"/>
        <end position="95"/>
    </location>
</feature>
<gene>
    <name evidence="2" type="ORF">M2A_2557</name>
</gene>
<evidence type="ECO:0000313" key="3">
    <source>
        <dbReference type="Proteomes" id="UP000028702"/>
    </source>
</evidence>
<dbReference type="Proteomes" id="UP000028702">
    <property type="component" value="Unassembled WGS sequence"/>
</dbReference>
<evidence type="ECO:0000313" key="2">
    <source>
        <dbReference type="EMBL" id="GAK46058.1"/>
    </source>
</evidence>
<reference evidence="2 3" key="1">
    <citation type="submission" date="2014-07" db="EMBL/GenBank/DDBJ databases">
        <title>Tepidicaulis marinum gen. nov., sp. nov., a novel marine bacterium denitrifying nitrate to nitrous oxide strictly under microaerobic conditions.</title>
        <authorList>
            <person name="Takeuchi M."/>
            <person name="Yamagishi T."/>
            <person name="Kamagata Y."/>
            <person name="Oshima K."/>
            <person name="Hattori M."/>
            <person name="Katayama T."/>
            <person name="Hanada S."/>
            <person name="Tamaki H."/>
            <person name="Marumo K."/>
            <person name="Maeda H."/>
            <person name="Nedachi M."/>
            <person name="Iwasaki W."/>
            <person name="Suwa Y."/>
            <person name="Sakata S."/>
        </authorList>
    </citation>
    <scope>NUCLEOTIDE SEQUENCE [LARGE SCALE GENOMIC DNA]</scope>
    <source>
        <strain evidence="2 3">MA2</strain>
    </source>
</reference>
<evidence type="ECO:0000256" key="1">
    <source>
        <dbReference type="SAM" id="Phobius"/>
    </source>
</evidence>
<keyword evidence="1" id="KW-0812">Transmembrane</keyword>
<feature type="transmembrane region" description="Helical" evidence="1">
    <location>
        <begin position="6"/>
        <end position="25"/>
    </location>
</feature>
<feature type="transmembrane region" description="Helical" evidence="1">
    <location>
        <begin position="32"/>
        <end position="50"/>
    </location>
</feature>
<accession>A0A081BDE0</accession>
<protein>
    <submittedName>
        <fullName evidence="2">Uncharacterized protein</fullName>
    </submittedName>
</protein>
<keyword evidence="1" id="KW-0472">Membrane</keyword>
<organism evidence="2 3">
    <name type="scientific">Tepidicaulis marinus</name>
    <dbReference type="NCBI Taxonomy" id="1333998"/>
    <lineage>
        <taxon>Bacteria</taxon>
        <taxon>Pseudomonadati</taxon>
        <taxon>Pseudomonadota</taxon>
        <taxon>Alphaproteobacteria</taxon>
        <taxon>Hyphomicrobiales</taxon>
        <taxon>Parvibaculaceae</taxon>
        <taxon>Tepidicaulis</taxon>
    </lineage>
</organism>
<comment type="caution">
    <text evidence="2">The sequence shown here is derived from an EMBL/GenBank/DDBJ whole genome shotgun (WGS) entry which is preliminary data.</text>
</comment>
<dbReference type="RefSeq" id="WP_045448241.1">
    <property type="nucleotide sequence ID" value="NZ_BBIO01000014.1"/>
</dbReference>
<keyword evidence="1" id="KW-1133">Transmembrane helix</keyword>
<keyword evidence="3" id="KW-1185">Reference proteome</keyword>
<name>A0A081BDE0_9HYPH</name>